<dbReference type="Pfam" id="PF13417">
    <property type="entry name" value="GST_N_3"/>
    <property type="match status" value="1"/>
</dbReference>
<evidence type="ECO:0000259" key="1">
    <source>
        <dbReference type="PROSITE" id="PS50405"/>
    </source>
</evidence>
<dbReference type="Proteomes" id="UP000243232">
    <property type="component" value="Chromosome I"/>
</dbReference>
<dbReference type="InterPro" id="IPR036282">
    <property type="entry name" value="Glutathione-S-Trfase_C_sf"/>
</dbReference>
<feature type="domain" description="GST C-terminal" evidence="1">
    <location>
        <begin position="87"/>
        <end position="255"/>
    </location>
</feature>
<dbReference type="InterPro" id="IPR050931">
    <property type="entry name" value="Mito_Protein_Transport_Metaxin"/>
</dbReference>
<dbReference type="Gene3D" id="3.40.30.10">
    <property type="entry name" value="Glutaredoxin"/>
    <property type="match status" value="1"/>
</dbReference>
<sequence length="367" mass="41855">MSKPFILYGWHLSYFSGKARCYLKYKGIPFVEGPLNLYTLMVRNKRKTGVVVMPVLRTPEDEWLQDTSVIIDRMEARFPQAPVVPTTPRQRFVAYLLEAWGDEWWIPIAMHTRWSYPENYALWEKDTGPALLPFFPKFLQRKAAAIPAKAMRSKLHNVGIRPEQADMMNAWSENMLDLLEAHFAVQPYLLGGHPTLADFSLAGPMYGHLGRDPWPARELIAPRPHLRAWIERMANPPAQASSAPLLADDRIADTLLPVIHSIFAEFVPMLEGILREVKQLLPDYPAGKPLPRGLGDIEMPMGDQRFRRAALPYSLWMAQRVLDCLHALPADQQTGVDRWVREQGGARLLDLQLPRLQRVGLRVAVES</sequence>
<dbReference type="OrthoDB" id="7054557at2"/>
<dbReference type="STRING" id="364197.SAMN05216296_0668"/>
<dbReference type="InterPro" id="IPR010987">
    <property type="entry name" value="Glutathione-S-Trfase_C-like"/>
</dbReference>
<dbReference type="PANTHER" id="PTHR12289">
    <property type="entry name" value="METAXIN RELATED"/>
    <property type="match status" value="1"/>
</dbReference>
<gene>
    <name evidence="2" type="ORF">SAMN05216296_0668</name>
</gene>
<dbReference type="AlphaFoldDB" id="A0A1H2ED93"/>
<dbReference type="SUPFAM" id="SSF52833">
    <property type="entry name" value="Thioredoxin-like"/>
    <property type="match status" value="1"/>
</dbReference>
<evidence type="ECO:0000313" key="2">
    <source>
        <dbReference type="EMBL" id="SDT93116.1"/>
    </source>
</evidence>
<protein>
    <submittedName>
        <fullName evidence="2">Glutathione S-transferase</fullName>
    </submittedName>
</protein>
<dbReference type="Pfam" id="PF13410">
    <property type="entry name" value="GST_C_2"/>
    <property type="match status" value="1"/>
</dbReference>
<keyword evidence="3" id="KW-1185">Reference proteome</keyword>
<dbReference type="InterPro" id="IPR004045">
    <property type="entry name" value="Glutathione_S-Trfase_N"/>
</dbReference>
<evidence type="ECO:0000313" key="3">
    <source>
        <dbReference type="Proteomes" id="UP000243232"/>
    </source>
</evidence>
<dbReference type="EMBL" id="LT629785">
    <property type="protein sequence ID" value="SDT93116.1"/>
    <property type="molecule type" value="Genomic_DNA"/>
</dbReference>
<dbReference type="PANTHER" id="PTHR12289:SF67">
    <property type="match status" value="1"/>
</dbReference>
<dbReference type="Gene3D" id="1.20.1050.10">
    <property type="match status" value="2"/>
</dbReference>
<dbReference type="GO" id="GO:0016740">
    <property type="term" value="F:transferase activity"/>
    <property type="evidence" value="ECO:0007669"/>
    <property type="project" value="UniProtKB-KW"/>
</dbReference>
<dbReference type="SUPFAM" id="SSF47616">
    <property type="entry name" value="GST C-terminal domain-like"/>
    <property type="match status" value="1"/>
</dbReference>
<dbReference type="PROSITE" id="PS50405">
    <property type="entry name" value="GST_CTER"/>
    <property type="match status" value="1"/>
</dbReference>
<reference evidence="3" key="1">
    <citation type="submission" date="2016-10" db="EMBL/GenBank/DDBJ databases">
        <authorList>
            <person name="Varghese N."/>
            <person name="Submissions S."/>
        </authorList>
    </citation>
    <scope>NUCLEOTIDE SEQUENCE [LARGE SCALE GENOMIC DNA]</scope>
    <source>
        <strain evidence="3">DSM 17875</strain>
    </source>
</reference>
<name>A0A1H2ED93_9PSED</name>
<keyword evidence="2" id="KW-0808">Transferase</keyword>
<proteinExistence type="predicted"/>
<dbReference type="GO" id="GO:0005737">
    <property type="term" value="C:cytoplasm"/>
    <property type="evidence" value="ECO:0007669"/>
    <property type="project" value="TreeGrafter"/>
</dbReference>
<dbReference type="RefSeq" id="WP_090193086.1">
    <property type="nucleotide sequence ID" value="NZ_LT629785.1"/>
</dbReference>
<dbReference type="InterPro" id="IPR036249">
    <property type="entry name" value="Thioredoxin-like_sf"/>
</dbReference>
<organism evidence="2 3">
    <name type="scientific">Pseudomonas pohangensis</name>
    <dbReference type="NCBI Taxonomy" id="364197"/>
    <lineage>
        <taxon>Bacteria</taxon>
        <taxon>Pseudomonadati</taxon>
        <taxon>Pseudomonadota</taxon>
        <taxon>Gammaproteobacteria</taxon>
        <taxon>Pseudomonadales</taxon>
        <taxon>Pseudomonadaceae</taxon>
        <taxon>Pseudomonas</taxon>
    </lineage>
</organism>
<accession>A0A1H2ED93</accession>